<evidence type="ECO:0000313" key="1">
    <source>
        <dbReference type="EMBL" id="KFE52168.1"/>
    </source>
</evidence>
<name>A0A085V9Q5_PSESX</name>
<sequence>MKREDVKTKHAEGIQFDTHLIANPANAQEWIVFFKKDAGRSFFLVNDNEEIEPFRHLDDLILELQEIGIKVAEIHL</sequence>
<dbReference type="PATRIC" id="fig|317.174.peg.2159"/>
<evidence type="ECO:0000313" key="2">
    <source>
        <dbReference type="Proteomes" id="UP000028643"/>
    </source>
</evidence>
<dbReference type="RefSeq" id="WP_080290706.1">
    <property type="nucleotide sequence ID" value="NZ_JPQT01000099.1"/>
</dbReference>
<gene>
    <name evidence="1" type="ORF">IV02_10525</name>
</gene>
<dbReference type="EMBL" id="JPQT01000099">
    <property type="protein sequence ID" value="KFE52168.1"/>
    <property type="molecule type" value="Genomic_DNA"/>
</dbReference>
<comment type="caution">
    <text evidence="1">The sequence shown here is derived from an EMBL/GenBank/DDBJ whole genome shotgun (WGS) entry which is preliminary data.</text>
</comment>
<reference evidence="1 2" key="1">
    <citation type="submission" date="2014-07" db="EMBL/GenBank/DDBJ databases">
        <title>Draft Genome Sequences of Environmental Pseudomonas syringae strains.</title>
        <authorList>
            <person name="Baltrus D.A."/>
            <person name="Berge O."/>
            <person name="Morris C."/>
        </authorList>
    </citation>
    <scope>NUCLEOTIDE SEQUENCE [LARGE SCALE GENOMIC DNA]</scope>
    <source>
        <strain evidence="1 2">CEB003</strain>
    </source>
</reference>
<dbReference type="AlphaFoldDB" id="A0A085V9Q5"/>
<accession>A0A085V9Q5</accession>
<organism evidence="1 2">
    <name type="scientific">Pseudomonas syringae</name>
    <dbReference type="NCBI Taxonomy" id="317"/>
    <lineage>
        <taxon>Bacteria</taxon>
        <taxon>Pseudomonadati</taxon>
        <taxon>Pseudomonadota</taxon>
        <taxon>Gammaproteobacteria</taxon>
        <taxon>Pseudomonadales</taxon>
        <taxon>Pseudomonadaceae</taxon>
        <taxon>Pseudomonas</taxon>
    </lineage>
</organism>
<dbReference type="Proteomes" id="UP000028643">
    <property type="component" value="Unassembled WGS sequence"/>
</dbReference>
<proteinExistence type="predicted"/>
<protein>
    <submittedName>
        <fullName evidence="1">Uncharacterized protein</fullName>
    </submittedName>
</protein>